<dbReference type="CDD" id="cd00082">
    <property type="entry name" value="HisKA"/>
    <property type="match status" value="1"/>
</dbReference>
<feature type="coiled-coil region" evidence="7">
    <location>
        <begin position="392"/>
        <end position="423"/>
    </location>
</feature>
<keyword evidence="4" id="KW-0808">Transferase</keyword>
<dbReference type="InterPro" id="IPR003661">
    <property type="entry name" value="HisK_dim/P_dom"/>
</dbReference>
<keyword evidence="3" id="KW-0597">Phosphoprotein</keyword>
<dbReference type="InterPro" id="IPR035965">
    <property type="entry name" value="PAS-like_dom_sf"/>
</dbReference>
<dbReference type="InterPro" id="IPR003594">
    <property type="entry name" value="HATPase_dom"/>
</dbReference>
<dbReference type="SUPFAM" id="SSF47384">
    <property type="entry name" value="Homodimeric domain of signal transducing histidine kinase"/>
    <property type="match status" value="1"/>
</dbReference>
<organism evidence="11 12">
    <name type="scientific">Geotalea uraniireducens</name>
    <dbReference type="NCBI Taxonomy" id="351604"/>
    <lineage>
        <taxon>Bacteria</taxon>
        <taxon>Pseudomonadati</taxon>
        <taxon>Thermodesulfobacteriota</taxon>
        <taxon>Desulfuromonadia</taxon>
        <taxon>Geobacterales</taxon>
        <taxon>Geobacteraceae</taxon>
        <taxon>Geotalea</taxon>
    </lineage>
</organism>
<keyword evidence="12" id="KW-1185">Reference proteome</keyword>
<dbReference type="InterPro" id="IPR036097">
    <property type="entry name" value="HisK_dim/P_sf"/>
</dbReference>
<sequence>METPETLQEQPADELCVLRQRIAELEQAAAHGRQIQEELEIFRTLINQSNDAIFIVSPGDSRILYVNDKACDNLAYTASELLDKRIYELALNVSNLAEWQKLVARIRKQGYAFFETEQRRRDGSTIPMEINVRLVSHAGHEFFLSVARDLRERQQAQNIIVEEKNKLEAVLTALGDALTVQDTSFRILYQNRIHRQKQGDHLGEYCYRAYQNRETICDGCLLVECFTDGLIHRRQTSARTEAGVLHMEVTASPLRDAAGNIVAAIEVVRDITEIKRGAEALRESQIHLESIVNSVPVILFDLDREGIVTLSTGKGLEKLGLHEGEVVGATVYEQFGDAPAIVASFRQALAGDKVKVTHRVGKLVLDTWLFPVYDPAGTVTGVSGVAIDVSEREEAEQKMRAFNEELEKNVARRTAQLQAVNRELESFSYSVSHDLRAPLRHIRGFIEALEEDCGPRLDDKGIDYIRRIQRAGARMDTLIDHLLALSQVSRTGMEFAPFNLTELCREVADELLAAEPKRQVRFIIAEGMTATGDRHLLRTVMENLIDNAWKYSSRNEQTVIELGMVATGNIRSYFVRDNGVGFDMAHADRLFVPLQRLHRMDEFEGNGIGLATVQRIIARHGGRIWAESAPGQGATFTFTLEPGDPACNTAETGRNR</sequence>
<dbReference type="Proteomes" id="UP001317705">
    <property type="component" value="Chromosome"/>
</dbReference>
<evidence type="ECO:0000256" key="5">
    <source>
        <dbReference type="ARBA" id="ARBA00022777"/>
    </source>
</evidence>
<evidence type="ECO:0000259" key="9">
    <source>
        <dbReference type="PROSITE" id="PS50112"/>
    </source>
</evidence>
<comment type="catalytic activity">
    <reaction evidence="1">
        <text>ATP + protein L-histidine = ADP + protein N-phospho-L-histidine.</text>
        <dbReference type="EC" id="2.7.13.3"/>
    </reaction>
</comment>
<evidence type="ECO:0000256" key="3">
    <source>
        <dbReference type="ARBA" id="ARBA00022553"/>
    </source>
</evidence>
<dbReference type="PANTHER" id="PTHR42878">
    <property type="entry name" value="TWO-COMPONENT HISTIDINE KINASE"/>
    <property type="match status" value="1"/>
</dbReference>
<dbReference type="SMART" id="SM00387">
    <property type="entry name" value="HATPase_c"/>
    <property type="match status" value="1"/>
</dbReference>
<feature type="domain" description="PAC" evidence="10">
    <location>
        <begin position="231"/>
        <end position="283"/>
    </location>
</feature>
<evidence type="ECO:0000256" key="4">
    <source>
        <dbReference type="ARBA" id="ARBA00022679"/>
    </source>
</evidence>
<dbReference type="PROSITE" id="PS50109">
    <property type="entry name" value="HIS_KIN"/>
    <property type="match status" value="1"/>
</dbReference>
<dbReference type="Pfam" id="PF13426">
    <property type="entry name" value="PAS_9"/>
    <property type="match status" value="1"/>
</dbReference>
<protein>
    <recommendedName>
        <fullName evidence="2">histidine kinase</fullName>
        <ecNumber evidence="2">2.7.13.3</ecNumber>
    </recommendedName>
</protein>
<dbReference type="InterPro" id="IPR001610">
    <property type="entry name" value="PAC"/>
</dbReference>
<dbReference type="Gene3D" id="1.10.287.130">
    <property type="match status" value="1"/>
</dbReference>
<dbReference type="InterPro" id="IPR005467">
    <property type="entry name" value="His_kinase_dom"/>
</dbReference>
<name>A0ABN6VP05_9BACT</name>
<dbReference type="PROSITE" id="PS50113">
    <property type="entry name" value="PAC"/>
    <property type="match status" value="2"/>
</dbReference>
<evidence type="ECO:0000313" key="12">
    <source>
        <dbReference type="Proteomes" id="UP001317705"/>
    </source>
</evidence>
<dbReference type="InterPro" id="IPR013656">
    <property type="entry name" value="PAS_4"/>
</dbReference>
<evidence type="ECO:0000259" key="10">
    <source>
        <dbReference type="PROSITE" id="PS50113"/>
    </source>
</evidence>
<proteinExistence type="predicted"/>
<keyword evidence="6" id="KW-0472">Membrane</keyword>
<dbReference type="InterPro" id="IPR036890">
    <property type="entry name" value="HATPase_C_sf"/>
</dbReference>
<feature type="domain" description="PAC" evidence="10">
    <location>
        <begin position="350"/>
        <end position="401"/>
    </location>
</feature>
<evidence type="ECO:0000259" key="8">
    <source>
        <dbReference type="PROSITE" id="PS50109"/>
    </source>
</evidence>
<feature type="domain" description="PAS" evidence="9">
    <location>
        <begin position="284"/>
        <end position="333"/>
    </location>
</feature>
<dbReference type="Gene3D" id="3.30.450.20">
    <property type="entry name" value="PAS domain"/>
    <property type="match status" value="3"/>
</dbReference>
<dbReference type="InterPro" id="IPR050351">
    <property type="entry name" value="BphY/WalK/GraS-like"/>
</dbReference>
<gene>
    <name evidence="11" type="ORF">GURASL_08880</name>
</gene>
<dbReference type="SMART" id="SM00086">
    <property type="entry name" value="PAC"/>
    <property type="match status" value="3"/>
</dbReference>
<evidence type="ECO:0000256" key="7">
    <source>
        <dbReference type="SAM" id="Coils"/>
    </source>
</evidence>
<accession>A0ABN6VP05</accession>
<dbReference type="PANTHER" id="PTHR42878:SF15">
    <property type="entry name" value="BACTERIOPHYTOCHROME"/>
    <property type="match status" value="1"/>
</dbReference>
<dbReference type="Pfam" id="PF00512">
    <property type="entry name" value="HisKA"/>
    <property type="match status" value="1"/>
</dbReference>
<dbReference type="InterPro" id="IPR004358">
    <property type="entry name" value="Sig_transdc_His_kin-like_C"/>
</dbReference>
<dbReference type="CDD" id="cd00130">
    <property type="entry name" value="PAS"/>
    <property type="match status" value="1"/>
</dbReference>
<dbReference type="InterPro" id="IPR000014">
    <property type="entry name" value="PAS"/>
</dbReference>
<dbReference type="PRINTS" id="PR00344">
    <property type="entry name" value="BCTRLSENSOR"/>
</dbReference>
<dbReference type="SUPFAM" id="SSF55874">
    <property type="entry name" value="ATPase domain of HSP90 chaperone/DNA topoisomerase II/histidine kinase"/>
    <property type="match status" value="1"/>
</dbReference>
<evidence type="ECO:0000256" key="1">
    <source>
        <dbReference type="ARBA" id="ARBA00000085"/>
    </source>
</evidence>
<keyword evidence="5" id="KW-0418">Kinase</keyword>
<reference evidence="11 12" key="1">
    <citation type="submission" date="2022-12" db="EMBL/GenBank/DDBJ databases">
        <title>Polyphasic characterization of Geotalea uranireducens NIT-SL11 newly isolated from a complex of sewage sludge and microbially reduced graphene oxide.</title>
        <authorList>
            <person name="Xie L."/>
            <person name="Yoshida N."/>
            <person name="Meng L."/>
        </authorList>
    </citation>
    <scope>NUCLEOTIDE SEQUENCE [LARGE SCALE GENOMIC DNA]</scope>
    <source>
        <strain evidence="11 12">NIT-SL11</strain>
    </source>
</reference>
<feature type="domain" description="PAS" evidence="9">
    <location>
        <begin position="38"/>
        <end position="89"/>
    </location>
</feature>
<dbReference type="SMART" id="SM00091">
    <property type="entry name" value="PAS"/>
    <property type="match status" value="2"/>
</dbReference>
<dbReference type="PROSITE" id="PS50112">
    <property type="entry name" value="PAS"/>
    <property type="match status" value="2"/>
</dbReference>
<dbReference type="InterPro" id="IPR000700">
    <property type="entry name" value="PAS-assoc_C"/>
</dbReference>
<dbReference type="EMBL" id="AP027151">
    <property type="protein sequence ID" value="BDV41965.1"/>
    <property type="molecule type" value="Genomic_DNA"/>
</dbReference>
<dbReference type="SUPFAM" id="SSF55785">
    <property type="entry name" value="PYP-like sensor domain (PAS domain)"/>
    <property type="match status" value="3"/>
</dbReference>
<keyword evidence="7" id="KW-0175">Coiled coil</keyword>
<dbReference type="NCBIfam" id="TIGR00229">
    <property type="entry name" value="sensory_box"/>
    <property type="match status" value="2"/>
</dbReference>
<dbReference type="EC" id="2.7.13.3" evidence="2"/>
<dbReference type="Pfam" id="PF02518">
    <property type="entry name" value="HATPase_c"/>
    <property type="match status" value="1"/>
</dbReference>
<dbReference type="SMART" id="SM00388">
    <property type="entry name" value="HisKA"/>
    <property type="match status" value="1"/>
</dbReference>
<evidence type="ECO:0000256" key="2">
    <source>
        <dbReference type="ARBA" id="ARBA00012438"/>
    </source>
</evidence>
<feature type="domain" description="Histidine kinase" evidence="8">
    <location>
        <begin position="430"/>
        <end position="644"/>
    </location>
</feature>
<evidence type="ECO:0000313" key="11">
    <source>
        <dbReference type="EMBL" id="BDV41965.1"/>
    </source>
</evidence>
<dbReference type="Gene3D" id="3.30.565.10">
    <property type="entry name" value="Histidine kinase-like ATPase, C-terminal domain"/>
    <property type="match status" value="1"/>
</dbReference>
<evidence type="ECO:0000256" key="6">
    <source>
        <dbReference type="ARBA" id="ARBA00023136"/>
    </source>
</evidence>
<dbReference type="RefSeq" id="WP_282002131.1">
    <property type="nucleotide sequence ID" value="NZ_AP027151.1"/>
</dbReference>
<dbReference type="Pfam" id="PF08448">
    <property type="entry name" value="PAS_4"/>
    <property type="match status" value="2"/>
</dbReference>